<dbReference type="Proteomes" id="UP001140949">
    <property type="component" value="Unassembled WGS sequence"/>
</dbReference>
<dbReference type="SMART" id="SM00185">
    <property type="entry name" value="ARM"/>
    <property type="match status" value="3"/>
</dbReference>
<reference evidence="5" key="2">
    <citation type="submission" date="2023-04" db="EMBL/GenBank/DDBJ databases">
        <authorList>
            <person name="Bruccoleri R.E."/>
            <person name="Oakeley E.J."/>
            <person name="Faust A.-M."/>
            <person name="Dessus-Babus S."/>
            <person name="Altorfer M."/>
            <person name="Burckhardt D."/>
            <person name="Oertli M."/>
            <person name="Naumann U."/>
            <person name="Petersen F."/>
            <person name="Wong J."/>
        </authorList>
    </citation>
    <scope>NUCLEOTIDE SEQUENCE</scope>
    <source>
        <strain evidence="5">GSM-AAB239-AS_SAM_17_03QT</strain>
        <tissue evidence="5">Leaf</tissue>
    </source>
</reference>
<dbReference type="PANTHER" id="PTHR46700">
    <property type="entry name" value="ARM REPEAT SUPERFAMILY PROTEIN"/>
    <property type="match status" value="1"/>
</dbReference>
<dbReference type="InterPro" id="IPR016024">
    <property type="entry name" value="ARM-type_fold"/>
</dbReference>
<dbReference type="EMBL" id="JANAVB010018202">
    <property type="protein sequence ID" value="KAJ6829619.1"/>
    <property type="molecule type" value="Genomic_DNA"/>
</dbReference>
<evidence type="ECO:0000313" key="4">
    <source>
        <dbReference type="EMBL" id="KAJ6829619.1"/>
    </source>
</evidence>
<sequence length="379" mass="41147">MCKKPKNPNPSHGGGREERGGGGGGEERKQAIVEELSRKLREGDPLAKVEAARDIRKFARASAKARSAFAVPSVVDPLVSMLSSTHHLAKESSLLALLNLAVRNQRNKEEIVKSGAIPPLIELLKIENSSLRELATASVLTLSASTSNRPTISASGAVPLLVQILISGSIQGRVDAVTALYNLSACEETSQFSLSVEATRPLLHLLKDCKKFSKFAEKATALLEILSQSEEGKESILVTDGGILILVETIEEGSLLSAEYAVGILLSLCRSCRDKYRDIILREGPVPGLLLLTVDGSEKAQDKARYLLELLRDDCQMKRAPSEDLETIAYNIAKKVDGPEKAQKTAKRLLHHMVRRNMELNMRRIESRAGLVIGNASAT</sequence>
<dbReference type="InterPro" id="IPR000225">
    <property type="entry name" value="Armadillo"/>
</dbReference>
<feature type="domain" description="U-box" evidence="3">
    <location>
        <begin position="180"/>
        <end position="320"/>
    </location>
</feature>
<comment type="caution">
    <text evidence="5">The sequence shown here is derived from an EMBL/GenBank/DDBJ whole genome shotgun (WGS) entry which is preliminary data.</text>
</comment>
<evidence type="ECO:0000313" key="6">
    <source>
        <dbReference type="Proteomes" id="UP001140949"/>
    </source>
</evidence>
<dbReference type="InterPro" id="IPR011989">
    <property type="entry name" value="ARM-like"/>
</dbReference>
<dbReference type="EMBL" id="JANAVB010013394">
    <property type="protein sequence ID" value="KAJ6835592.1"/>
    <property type="molecule type" value="Genomic_DNA"/>
</dbReference>
<dbReference type="PROSITE" id="PS50176">
    <property type="entry name" value="ARM_REPEAT"/>
    <property type="match status" value="2"/>
</dbReference>
<accession>A0AAX6H461</accession>
<evidence type="ECO:0000256" key="1">
    <source>
        <dbReference type="PROSITE-ProRule" id="PRU00259"/>
    </source>
</evidence>
<name>A0AAX6H461_IRIPA</name>
<gene>
    <name evidence="5" type="ORF">M6B38_331445</name>
    <name evidence="4" type="ORF">M6B38_357165</name>
</gene>
<reference evidence="5" key="1">
    <citation type="journal article" date="2023" name="GigaByte">
        <title>Genome assembly of the bearded iris, Iris pallida Lam.</title>
        <authorList>
            <person name="Bruccoleri R.E."/>
            <person name="Oakeley E.J."/>
            <person name="Faust A.M.E."/>
            <person name="Altorfer M."/>
            <person name="Dessus-Babus S."/>
            <person name="Burckhardt D."/>
            <person name="Oertli M."/>
            <person name="Naumann U."/>
            <person name="Petersen F."/>
            <person name="Wong J."/>
        </authorList>
    </citation>
    <scope>NUCLEOTIDE SEQUENCE</scope>
    <source>
        <strain evidence="5">GSM-AAB239-AS_SAM_17_03QT</strain>
    </source>
</reference>
<evidence type="ECO:0000259" key="3">
    <source>
        <dbReference type="Pfam" id="PF25598"/>
    </source>
</evidence>
<feature type="repeat" description="ARM" evidence="1">
    <location>
        <begin position="115"/>
        <end position="157"/>
    </location>
</feature>
<organism evidence="5 6">
    <name type="scientific">Iris pallida</name>
    <name type="common">Sweet iris</name>
    <dbReference type="NCBI Taxonomy" id="29817"/>
    <lineage>
        <taxon>Eukaryota</taxon>
        <taxon>Viridiplantae</taxon>
        <taxon>Streptophyta</taxon>
        <taxon>Embryophyta</taxon>
        <taxon>Tracheophyta</taxon>
        <taxon>Spermatophyta</taxon>
        <taxon>Magnoliopsida</taxon>
        <taxon>Liliopsida</taxon>
        <taxon>Asparagales</taxon>
        <taxon>Iridaceae</taxon>
        <taxon>Iridoideae</taxon>
        <taxon>Irideae</taxon>
        <taxon>Iris</taxon>
    </lineage>
</organism>
<dbReference type="InterPro" id="IPR058678">
    <property type="entry name" value="ARM_PUB"/>
</dbReference>
<protein>
    <submittedName>
        <fullName evidence="5">U-box domain-containing protein 3-like</fullName>
    </submittedName>
</protein>
<keyword evidence="6" id="KW-1185">Reference proteome</keyword>
<dbReference type="AlphaFoldDB" id="A0AAX6H461"/>
<feature type="compositionally biased region" description="Basic and acidic residues" evidence="2">
    <location>
        <begin position="14"/>
        <end position="30"/>
    </location>
</feature>
<dbReference type="Pfam" id="PF25598">
    <property type="entry name" value="ARM_PUB"/>
    <property type="match status" value="1"/>
</dbReference>
<evidence type="ECO:0000313" key="5">
    <source>
        <dbReference type="EMBL" id="KAJ6835592.1"/>
    </source>
</evidence>
<evidence type="ECO:0000256" key="2">
    <source>
        <dbReference type="SAM" id="MobiDB-lite"/>
    </source>
</evidence>
<dbReference type="Gene3D" id="1.25.10.10">
    <property type="entry name" value="Leucine-rich Repeat Variant"/>
    <property type="match status" value="2"/>
</dbReference>
<dbReference type="Pfam" id="PF00514">
    <property type="entry name" value="Arm"/>
    <property type="match status" value="1"/>
</dbReference>
<feature type="repeat" description="ARM" evidence="1">
    <location>
        <begin position="197"/>
        <end position="241"/>
    </location>
</feature>
<dbReference type="PANTHER" id="PTHR46700:SF1">
    <property type="entry name" value="ARM REPEAT SUPERFAMILY PROTEIN"/>
    <property type="match status" value="1"/>
</dbReference>
<proteinExistence type="predicted"/>
<dbReference type="SUPFAM" id="SSF48371">
    <property type="entry name" value="ARM repeat"/>
    <property type="match status" value="1"/>
</dbReference>
<feature type="region of interest" description="Disordered" evidence="2">
    <location>
        <begin position="1"/>
        <end position="30"/>
    </location>
</feature>